<keyword evidence="3" id="KW-1185">Reference proteome</keyword>
<comment type="caution">
    <text evidence="2">The sequence shown here is derived from an EMBL/GenBank/DDBJ whole genome shotgun (WGS) entry which is preliminary data.</text>
</comment>
<evidence type="ECO:0000256" key="1">
    <source>
        <dbReference type="SAM" id="MobiDB-lite"/>
    </source>
</evidence>
<reference evidence="2 3" key="1">
    <citation type="submission" date="2017-11" db="EMBL/GenBank/DDBJ databases">
        <title>De-novo sequencing of pomegranate (Punica granatum L.) genome.</title>
        <authorList>
            <person name="Akparov Z."/>
            <person name="Amiraslanov A."/>
            <person name="Hajiyeva S."/>
            <person name="Abbasov M."/>
            <person name="Kaur K."/>
            <person name="Hamwieh A."/>
            <person name="Solovyev V."/>
            <person name="Salamov A."/>
            <person name="Braich B."/>
            <person name="Kosarev P."/>
            <person name="Mahmoud A."/>
            <person name="Hajiyev E."/>
            <person name="Babayeva S."/>
            <person name="Izzatullayeva V."/>
            <person name="Mammadov A."/>
            <person name="Mammadov A."/>
            <person name="Sharifova S."/>
            <person name="Ojaghi J."/>
            <person name="Eynullazada K."/>
            <person name="Bayramov B."/>
            <person name="Abdulazimova A."/>
            <person name="Shahmuradov I."/>
        </authorList>
    </citation>
    <scope>NUCLEOTIDE SEQUENCE [LARGE SCALE GENOMIC DNA]</scope>
    <source>
        <strain evidence="3">cv. AG2017</strain>
        <tissue evidence="2">Leaf</tissue>
    </source>
</reference>
<dbReference type="EMBL" id="PGOL01000038">
    <property type="protein sequence ID" value="PKI78615.1"/>
    <property type="molecule type" value="Genomic_DNA"/>
</dbReference>
<dbReference type="Proteomes" id="UP000233551">
    <property type="component" value="Unassembled WGS sequence"/>
</dbReference>
<feature type="region of interest" description="Disordered" evidence="1">
    <location>
        <begin position="84"/>
        <end position="112"/>
    </location>
</feature>
<protein>
    <submittedName>
        <fullName evidence="2">Uncharacterized protein</fullName>
    </submittedName>
</protein>
<feature type="compositionally biased region" description="Polar residues" evidence="1">
    <location>
        <begin position="84"/>
        <end position="93"/>
    </location>
</feature>
<feature type="compositionally biased region" description="Basic and acidic residues" evidence="1">
    <location>
        <begin position="98"/>
        <end position="112"/>
    </location>
</feature>
<accession>A0A2I0LD58</accession>
<organism evidence="2 3">
    <name type="scientific">Punica granatum</name>
    <name type="common">Pomegranate</name>
    <dbReference type="NCBI Taxonomy" id="22663"/>
    <lineage>
        <taxon>Eukaryota</taxon>
        <taxon>Viridiplantae</taxon>
        <taxon>Streptophyta</taxon>
        <taxon>Embryophyta</taxon>
        <taxon>Tracheophyta</taxon>
        <taxon>Spermatophyta</taxon>
        <taxon>Magnoliopsida</taxon>
        <taxon>eudicotyledons</taxon>
        <taxon>Gunneridae</taxon>
        <taxon>Pentapetalae</taxon>
        <taxon>rosids</taxon>
        <taxon>malvids</taxon>
        <taxon>Myrtales</taxon>
        <taxon>Lythraceae</taxon>
        <taxon>Punica</taxon>
    </lineage>
</organism>
<name>A0A2I0LD58_PUNGR</name>
<evidence type="ECO:0000313" key="2">
    <source>
        <dbReference type="EMBL" id="PKI78615.1"/>
    </source>
</evidence>
<sequence length="112" mass="12243">METSELEEPSTATKVGNLWQPVTEMTSFANLSCKARAFHCSSHQRCTGARSRTNSLFAENSVHKSVLIGEICKIKSVNGQFPTEENKEISSISADAHNAQKEEGIDAGRMRG</sequence>
<evidence type="ECO:0000313" key="3">
    <source>
        <dbReference type="Proteomes" id="UP000233551"/>
    </source>
</evidence>
<gene>
    <name evidence="2" type="ORF">CRG98_000992</name>
</gene>
<proteinExistence type="predicted"/>
<dbReference type="AlphaFoldDB" id="A0A2I0LD58"/>